<accession>A0ABQ5BAK0</accession>
<reference evidence="1" key="2">
    <citation type="submission" date="2022-01" db="EMBL/GenBank/DDBJ databases">
        <authorList>
            <person name="Yamashiro T."/>
            <person name="Shiraishi A."/>
            <person name="Satake H."/>
            <person name="Nakayama K."/>
        </authorList>
    </citation>
    <scope>NUCLEOTIDE SEQUENCE</scope>
</reference>
<gene>
    <name evidence="1" type="ORF">Tco_0858174</name>
</gene>
<name>A0ABQ5BAK0_9ASTR</name>
<dbReference type="EMBL" id="BQNB010013044">
    <property type="protein sequence ID" value="GJT11132.1"/>
    <property type="molecule type" value="Genomic_DNA"/>
</dbReference>
<reference evidence="1" key="1">
    <citation type="journal article" date="2022" name="Int. J. Mol. Sci.">
        <title>Draft Genome of Tanacetum Coccineum: Genomic Comparison of Closely Related Tanacetum-Family Plants.</title>
        <authorList>
            <person name="Yamashiro T."/>
            <person name="Shiraishi A."/>
            <person name="Nakayama K."/>
            <person name="Satake H."/>
        </authorList>
    </citation>
    <scope>NUCLEOTIDE SEQUENCE</scope>
</reference>
<proteinExistence type="predicted"/>
<comment type="caution">
    <text evidence="1">The sequence shown here is derived from an EMBL/GenBank/DDBJ whole genome shotgun (WGS) entry which is preliminary data.</text>
</comment>
<organism evidence="1 2">
    <name type="scientific">Tanacetum coccineum</name>
    <dbReference type="NCBI Taxonomy" id="301880"/>
    <lineage>
        <taxon>Eukaryota</taxon>
        <taxon>Viridiplantae</taxon>
        <taxon>Streptophyta</taxon>
        <taxon>Embryophyta</taxon>
        <taxon>Tracheophyta</taxon>
        <taxon>Spermatophyta</taxon>
        <taxon>Magnoliopsida</taxon>
        <taxon>eudicotyledons</taxon>
        <taxon>Gunneridae</taxon>
        <taxon>Pentapetalae</taxon>
        <taxon>asterids</taxon>
        <taxon>campanulids</taxon>
        <taxon>Asterales</taxon>
        <taxon>Asteraceae</taxon>
        <taxon>Asteroideae</taxon>
        <taxon>Anthemideae</taxon>
        <taxon>Anthemidinae</taxon>
        <taxon>Tanacetum</taxon>
    </lineage>
</organism>
<keyword evidence="2" id="KW-1185">Reference proteome</keyword>
<evidence type="ECO:0000313" key="2">
    <source>
        <dbReference type="Proteomes" id="UP001151760"/>
    </source>
</evidence>
<protein>
    <submittedName>
        <fullName evidence="1">Uncharacterized protein</fullName>
    </submittedName>
</protein>
<evidence type="ECO:0000313" key="1">
    <source>
        <dbReference type="EMBL" id="GJT11132.1"/>
    </source>
</evidence>
<sequence>MVSTLVSLGVRGVGVLADVLIKLNGNPGEKVMVCNRGKLLRERDWGRILTSYGGMLTERFLGFDDGQLTKWELRGCAKLLANERATSVLDYSESLVERLQVVLTGRVWAGFDILRFDHVRFMEGYARISKPSPKPNGTFGDYHVFHCFPPNNFVSAILVRVVPVLQGNRDSQVPYELIKVVKNGYSGRHARSEECKSSCFTYRSCFRGRLSPYFIPASLSIILAAADYPARDTPRETVEGIL</sequence>
<dbReference type="Proteomes" id="UP001151760">
    <property type="component" value="Unassembled WGS sequence"/>
</dbReference>